<evidence type="ECO:0000313" key="2">
    <source>
        <dbReference type="Proteomes" id="UP000198893"/>
    </source>
</evidence>
<sequence>MRDGLIAVGVADEIRKNCPTISARLFRALRYLHGLENHAKKLGYSQDEIDAYVDDKAEEKRLRAIGADYMRARGVVEDDAKSYCALGRAEIEKSSQIGALLRAK</sequence>
<evidence type="ECO:0000313" key="1">
    <source>
        <dbReference type="EMBL" id="SEO26434.1"/>
    </source>
</evidence>
<dbReference type="Proteomes" id="UP000198893">
    <property type="component" value="Unassembled WGS sequence"/>
</dbReference>
<name>A0A1H8NA05_9RHOB</name>
<keyword evidence="2" id="KW-1185">Reference proteome</keyword>
<proteinExistence type="predicted"/>
<accession>A0A1H8NA05</accession>
<dbReference type="STRING" id="569882.SAMN04490248_10376"/>
<dbReference type="InterPro" id="IPR020349">
    <property type="entry name" value="Uncharacterised_14.7kDa"/>
</dbReference>
<dbReference type="AlphaFoldDB" id="A0A1H8NA05"/>
<dbReference type="Pfam" id="PF17267">
    <property type="entry name" value="DUF5333"/>
    <property type="match status" value="1"/>
</dbReference>
<protein>
    <submittedName>
        <fullName evidence="1">Uncharacterized protein</fullName>
    </submittedName>
</protein>
<dbReference type="EMBL" id="FODS01000003">
    <property type="protein sequence ID" value="SEO26434.1"/>
    <property type="molecule type" value="Genomic_DNA"/>
</dbReference>
<reference evidence="1 2" key="1">
    <citation type="submission" date="2016-10" db="EMBL/GenBank/DDBJ databases">
        <authorList>
            <person name="de Groot N.N."/>
        </authorList>
    </citation>
    <scope>NUCLEOTIDE SEQUENCE [LARGE SCALE GENOMIC DNA]</scope>
    <source>
        <strain evidence="1 2">DSM 27842</strain>
    </source>
</reference>
<gene>
    <name evidence="1" type="ORF">SAMN04490248_10376</name>
</gene>
<organism evidence="1 2">
    <name type="scientific">Salinihabitans flavidus</name>
    <dbReference type="NCBI Taxonomy" id="569882"/>
    <lineage>
        <taxon>Bacteria</taxon>
        <taxon>Pseudomonadati</taxon>
        <taxon>Pseudomonadota</taxon>
        <taxon>Alphaproteobacteria</taxon>
        <taxon>Rhodobacterales</taxon>
        <taxon>Roseobacteraceae</taxon>
        <taxon>Salinihabitans</taxon>
    </lineage>
</organism>